<name>A0ABQ0Q536_9PROT</name>
<dbReference type="Proteomes" id="UP001062776">
    <property type="component" value="Unassembled WGS sequence"/>
</dbReference>
<sequence length="100" mass="11445">MIAAYVSTTSYTDMLRNVPYPYYVASPTTYGALTVGASWKPEFINRHIHTGQFTFRLEIRLDKSLNGTRQFNRPAPLGETVVRDGTNNMLWFSCDAIWSF</sequence>
<gene>
    <name evidence="1" type="ORF">AA0535_2392</name>
</gene>
<proteinExistence type="predicted"/>
<organism evidence="1 2">
    <name type="scientific">Asaia krungthepensis NRIC 0535</name>
    <dbReference type="NCBI Taxonomy" id="1307925"/>
    <lineage>
        <taxon>Bacteria</taxon>
        <taxon>Pseudomonadati</taxon>
        <taxon>Pseudomonadota</taxon>
        <taxon>Alphaproteobacteria</taxon>
        <taxon>Acetobacterales</taxon>
        <taxon>Acetobacteraceae</taxon>
        <taxon>Asaia</taxon>
    </lineage>
</organism>
<keyword evidence="2" id="KW-1185">Reference proteome</keyword>
<reference evidence="1" key="1">
    <citation type="submission" date="2013-04" db="EMBL/GenBank/DDBJ databases">
        <title>The genome sequencing project of 58 acetic acid bacteria.</title>
        <authorList>
            <person name="Okamoto-Kainuma A."/>
            <person name="Ishikawa M."/>
            <person name="Umino S."/>
            <person name="Koizumi Y."/>
            <person name="Shiwa Y."/>
            <person name="Yoshikawa H."/>
            <person name="Matsutani M."/>
            <person name="Matsushita K."/>
        </authorList>
    </citation>
    <scope>NUCLEOTIDE SEQUENCE</scope>
    <source>
        <strain evidence="1">NRIC 0535</strain>
    </source>
</reference>
<evidence type="ECO:0000313" key="1">
    <source>
        <dbReference type="EMBL" id="GBQ91785.1"/>
    </source>
</evidence>
<dbReference type="EMBL" id="BAPV01000043">
    <property type="protein sequence ID" value="GBQ91785.1"/>
    <property type="molecule type" value="Genomic_DNA"/>
</dbReference>
<comment type="caution">
    <text evidence="1">The sequence shown here is derived from an EMBL/GenBank/DDBJ whole genome shotgun (WGS) entry which is preliminary data.</text>
</comment>
<evidence type="ECO:0000313" key="2">
    <source>
        <dbReference type="Proteomes" id="UP001062776"/>
    </source>
</evidence>
<protein>
    <submittedName>
        <fullName evidence="1">Uncharacterized protein</fullName>
    </submittedName>
</protein>
<accession>A0ABQ0Q536</accession>